<dbReference type="EMBL" id="CP058350">
    <property type="protein sequence ID" value="QLF70830.1"/>
    <property type="molecule type" value="Genomic_DNA"/>
</dbReference>
<evidence type="ECO:0000256" key="1">
    <source>
        <dbReference type="SAM" id="Phobius"/>
    </source>
</evidence>
<reference evidence="2 3" key="1">
    <citation type="submission" date="2020-06" db="EMBL/GenBank/DDBJ databases">
        <title>Genome sequence of Rhizobium sp strain ADMK78.</title>
        <authorList>
            <person name="Rahi P."/>
        </authorList>
    </citation>
    <scope>NUCLEOTIDE SEQUENCE [LARGE SCALE GENOMIC DNA]</scope>
    <source>
        <strain evidence="2 3">ADMK78</strain>
    </source>
</reference>
<dbReference type="RefSeq" id="WP_138286379.1">
    <property type="nucleotide sequence ID" value="NZ_CP058350.1"/>
</dbReference>
<sequence>MHHETTSGHWIEWATGVLSVLLVMSLISWIGWRALTGVDEPPLFEVKPHLSEAVHQDHRVDFTVTNQARQTAASVVIRGILSHGAVKLEEVDVTFDYIPGESEVRGAMIFRTDPTEASITMGVVSYREP</sequence>
<keyword evidence="1" id="KW-0472">Membrane</keyword>
<name>A0ABX6QRL1_9HYPH</name>
<keyword evidence="1" id="KW-0812">Transmembrane</keyword>
<proteinExistence type="predicted"/>
<keyword evidence="3" id="KW-1185">Reference proteome</keyword>
<protein>
    <recommendedName>
        <fullName evidence="4">TIGR02588 family protein</fullName>
    </recommendedName>
</protein>
<organism evidence="2 3">
    <name type="scientific">Peteryoungia desertarenae</name>
    <dbReference type="NCBI Taxonomy" id="1813451"/>
    <lineage>
        <taxon>Bacteria</taxon>
        <taxon>Pseudomonadati</taxon>
        <taxon>Pseudomonadota</taxon>
        <taxon>Alphaproteobacteria</taxon>
        <taxon>Hyphomicrobiales</taxon>
        <taxon>Rhizobiaceae</taxon>
        <taxon>Peteryoungia</taxon>
    </lineage>
</organism>
<accession>A0ABX6QRL1</accession>
<dbReference type="Proteomes" id="UP000308530">
    <property type="component" value="Chromosome"/>
</dbReference>
<feature type="transmembrane region" description="Helical" evidence="1">
    <location>
        <begin position="13"/>
        <end position="32"/>
    </location>
</feature>
<evidence type="ECO:0008006" key="4">
    <source>
        <dbReference type="Google" id="ProtNLM"/>
    </source>
</evidence>
<evidence type="ECO:0000313" key="2">
    <source>
        <dbReference type="EMBL" id="QLF70830.1"/>
    </source>
</evidence>
<gene>
    <name evidence="2" type="ORF">FE840_015480</name>
</gene>
<keyword evidence="1" id="KW-1133">Transmembrane helix</keyword>
<evidence type="ECO:0000313" key="3">
    <source>
        <dbReference type="Proteomes" id="UP000308530"/>
    </source>
</evidence>